<evidence type="ECO:0000259" key="2">
    <source>
        <dbReference type="PROSITE" id="PS51782"/>
    </source>
</evidence>
<name>B0N2Z2_9FIRM</name>
<dbReference type="PROSITE" id="PS51782">
    <property type="entry name" value="LYSM"/>
    <property type="match status" value="1"/>
</dbReference>
<dbReference type="Proteomes" id="UP000005798">
    <property type="component" value="Unassembled WGS sequence"/>
</dbReference>
<organism evidence="3 4">
    <name type="scientific">Thomasclavelia ramosa DSM 1402</name>
    <dbReference type="NCBI Taxonomy" id="445974"/>
    <lineage>
        <taxon>Bacteria</taxon>
        <taxon>Bacillati</taxon>
        <taxon>Bacillota</taxon>
        <taxon>Erysipelotrichia</taxon>
        <taxon>Erysipelotrichales</taxon>
        <taxon>Coprobacillaceae</taxon>
        <taxon>Thomasclavelia</taxon>
    </lineage>
</organism>
<dbReference type="Gene3D" id="3.10.350.10">
    <property type="entry name" value="LysM domain"/>
    <property type="match status" value="1"/>
</dbReference>
<dbReference type="CDD" id="cd00118">
    <property type="entry name" value="LysM"/>
    <property type="match status" value="1"/>
</dbReference>
<dbReference type="InterPro" id="IPR036779">
    <property type="entry name" value="LysM_dom_sf"/>
</dbReference>
<reference evidence="3" key="1">
    <citation type="submission" date="2007-11" db="EMBL/GenBank/DDBJ databases">
        <authorList>
            <person name="Fulton L."/>
            <person name="Clifton S."/>
            <person name="Fulton B."/>
            <person name="Xu J."/>
            <person name="Minx P."/>
            <person name="Pepin K.H."/>
            <person name="Johnson M."/>
            <person name="Thiruvilangam P."/>
            <person name="Bhonagiri V."/>
            <person name="Nash W.E."/>
            <person name="Mardis E.R."/>
            <person name="Wilson R.K."/>
        </authorList>
    </citation>
    <scope>NUCLEOTIDE SEQUENCE [LARGE SCALE GENOMIC DNA]</scope>
    <source>
        <strain evidence="3">DSM 1402</strain>
    </source>
</reference>
<feature type="domain" description="LysM" evidence="2">
    <location>
        <begin position="32"/>
        <end position="76"/>
    </location>
</feature>
<dbReference type="SUPFAM" id="SSF54106">
    <property type="entry name" value="LysM domain"/>
    <property type="match status" value="1"/>
</dbReference>
<gene>
    <name evidence="3" type="ORF">CLORAM_01418</name>
</gene>
<comment type="caution">
    <text evidence="3">The sequence shown here is derived from an EMBL/GenBank/DDBJ whole genome shotgun (WGS) entry which is preliminary data.</text>
</comment>
<reference evidence="3" key="2">
    <citation type="submission" date="2014-06" db="EMBL/GenBank/DDBJ databases">
        <title>Draft genome sequence of Clostridium ramosum(DSM 1402).</title>
        <authorList>
            <person name="Sudarsanam P."/>
            <person name="Ley R."/>
            <person name="Guruge J."/>
            <person name="Turnbaugh P.J."/>
            <person name="Mahowald M."/>
            <person name="Liep D."/>
            <person name="Gordon J."/>
        </authorList>
    </citation>
    <scope>NUCLEOTIDE SEQUENCE</scope>
    <source>
        <strain evidence="3">DSM 1402</strain>
    </source>
</reference>
<dbReference type="SMART" id="SM00257">
    <property type="entry name" value="LysM"/>
    <property type="match status" value="1"/>
</dbReference>
<evidence type="ECO:0000313" key="3">
    <source>
        <dbReference type="EMBL" id="EDS19419.1"/>
    </source>
</evidence>
<proteinExistence type="predicted"/>
<dbReference type="InterPro" id="IPR018392">
    <property type="entry name" value="LysM"/>
</dbReference>
<dbReference type="HOGENOM" id="CLU_2463772_0_0_9"/>
<protein>
    <submittedName>
        <fullName evidence="3">LysM domain protein</fullName>
    </submittedName>
</protein>
<dbReference type="eggNOG" id="ENOG5032YBG">
    <property type="taxonomic scope" value="Bacteria"/>
</dbReference>
<feature type="region of interest" description="Disordered" evidence="1">
    <location>
        <begin position="86"/>
        <end position="106"/>
    </location>
</feature>
<sequence length="106" mass="12548">MVGGMYMYEDYMDNLFDRRPMPTVAPKVGDIFLYTVNRGDNVYAIARRFNTRVDYIKNMNSLDDKMMIYPGQQLLVPVLFEKMPPMKPQPLPQPQPQPRQSYELYF</sequence>
<dbReference type="Pfam" id="PF01476">
    <property type="entry name" value="LysM"/>
    <property type="match status" value="1"/>
</dbReference>
<evidence type="ECO:0000313" key="4">
    <source>
        <dbReference type="Proteomes" id="UP000005798"/>
    </source>
</evidence>
<dbReference type="EMBL" id="ABFX02000004">
    <property type="protein sequence ID" value="EDS19419.1"/>
    <property type="molecule type" value="Genomic_DNA"/>
</dbReference>
<keyword evidence="4" id="KW-1185">Reference proteome</keyword>
<feature type="compositionally biased region" description="Pro residues" evidence="1">
    <location>
        <begin position="86"/>
        <end position="97"/>
    </location>
</feature>
<dbReference type="AlphaFoldDB" id="B0N2Z2"/>
<accession>B0N2Z2</accession>
<evidence type="ECO:0000256" key="1">
    <source>
        <dbReference type="SAM" id="MobiDB-lite"/>
    </source>
</evidence>